<dbReference type="Proteomes" id="UP000295706">
    <property type="component" value="Unassembled WGS sequence"/>
</dbReference>
<evidence type="ECO:0000256" key="1">
    <source>
        <dbReference type="ARBA" id="ARBA00023284"/>
    </source>
</evidence>
<sequence>MISLYFKTIRLLFFSVCIILIHSIPKSVSAQGIQFKAGSFEQILAQAKSQNKAVFVEIYLNGCPHCEALAPVLTEKKVGDFYNSAFVSLKAEANSALAKSLQDKQKLYFPEFPLFFFFDASGKLLHQATPSDKPTRPEFIEEVLRHGTNALNPAVRTSSYPARFAQGERTPDFLINYGKYTKATRDTARLMEISNELARLFVQPADLESQVGFYILGRIIPDFQNPMAQYFFTHLDTYRSRYGVREIQQAGEGILFQTLYGHRTNDLTSKEVIDMRKAMESLGVPAAVVAMRTILKEIETLLREKNTAQATARFDAYQSASTLGLPDYAYLVRFFNEKAPDSSYAESLVRWVNRALTQVKPGQPARAEVAELYREQSEAYLRLGKKAEGKKAAETALALAKATKEALPSYEKQVAKFR</sequence>
<dbReference type="InterPro" id="IPR036249">
    <property type="entry name" value="Thioredoxin-like_sf"/>
</dbReference>
<feature type="domain" description="Thioredoxin" evidence="2">
    <location>
        <begin position="19"/>
        <end position="149"/>
    </location>
</feature>
<evidence type="ECO:0000313" key="4">
    <source>
        <dbReference type="Proteomes" id="UP000295706"/>
    </source>
</evidence>
<gene>
    <name evidence="3" type="ORF">EZE20_02665</name>
</gene>
<proteinExistence type="predicted"/>
<accession>A0A4R4KI83</accession>
<protein>
    <submittedName>
        <fullName evidence="3">Thioredoxin family protein</fullName>
    </submittedName>
</protein>
<dbReference type="Pfam" id="PF13899">
    <property type="entry name" value="Thioredoxin_7"/>
    <property type="match status" value="1"/>
</dbReference>
<dbReference type="AlphaFoldDB" id="A0A4R4KI83"/>
<dbReference type="CDD" id="cd02947">
    <property type="entry name" value="TRX_family"/>
    <property type="match status" value="1"/>
</dbReference>
<dbReference type="RefSeq" id="WP_132114233.1">
    <property type="nucleotide sequence ID" value="NZ_SMJU01000002.1"/>
</dbReference>
<organism evidence="3 4">
    <name type="scientific">Arundinibacter roseus</name>
    <dbReference type="NCBI Taxonomy" id="2070510"/>
    <lineage>
        <taxon>Bacteria</taxon>
        <taxon>Pseudomonadati</taxon>
        <taxon>Bacteroidota</taxon>
        <taxon>Cytophagia</taxon>
        <taxon>Cytophagales</taxon>
        <taxon>Spirosomataceae</taxon>
        <taxon>Arundinibacter</taxon>
    </lineage>
</organism>
<comment type="caution">
    <text evidence="3">The sequence shown here is derived from an EMBL/GenBank/DDBJ whole genome shotgun (WGS) entry which is preliminary data.</text>
</comment>
<evidence type="ECO:0000259" key="2">
    <source>
        <dbReference type="PROSITE" id="PS51352"/>
    </source>
</evidence>
<dbReference type="InterPro" id="IPR013766">
    <property type="entry name" value="Thioredoxin_domain"/>
</dbReference>
<dbReference type="SUPFAM" id="SSF52833">
    <property type="entry name" value="Thioredoxin-like"/>
    <property type="match status" value="1"/>
</dbReference>
<dbReference type="PROSITE" id="PS00194">
    <property type="entry name" value="THIOREDOXIN_1"/>
    <property type="match status" value="1"/>
</dbReference>
<dbReference type="OrthoDB" id="922811at2"/>
<dbReference type="InterPro" id="IPR017937">
    <property type="entry name" value="Thioredoxin_CS"/>
</dbReference>
<dbReference type="EMBL" id="SMJU01000002">
    <property type="protein sequence ID" value="TDB67844.1"/>
    <property type="molecule type" value="Genomic_DNA"/>
</dbReference>
<evidence type="ECO:0000313" key="3">
    <source>
        <dbReference type="EMBL" id="TDB67844.1"/>
    </source>
</evidence>
<dbReference type="PROSITE" id="PS51352">
    <property type="entry name" value="THIOREDOXIN_2"/>
    <property type="match status" value="1"/>
</dbReference>
<name>A0A4R4KI83_9BACT</name>
<reference evidence="3 4" key="1">
    <citation type="submission" date="2019-02" db="EMBL/GenBank/DDBJ databases">
        <title>Arundinibacter roseus gen. nov., sp. nov., a new member of the family Cytophagaceae.</title>
        <authorList>
            <person name="Szuroczki S."/>
            <person name="Khayer B."/>
            <person name="Sproer C."/>
            <person name="Toumi M."/>
            <person name="Szabo A."/>
            <person name="Felfoldi T."/>
            <person name="Schumann P."/>
            <person name="Toth E."/>
        </authorList>
    </citation>
    <scope>NUCLEOTIDE SEQUENCE [LARGE SCALE GENOMIC DNA]</scope>
    <source>
        <strain evidence="3 4">DMA-k-7a</strain>
    </source>
</reference>
<dbReference type="Gene3D" id="3.40.30.10">
    <property type="entry name" value="Glutaredoxin"/>
    <property type="match status" value="1"/>
</dbReference>
<keyword evidence="1" id="KW-0676">Redox-active center</keyword>
<keyword evidence="4" id="KW-1185">Reference proteome</keyword>